<keyword evidence="6" id="KW-0378">Hydrolase</keyword>
<dbReference type="eggNOG" id="COG1205">
    <property type="taxonomic scope" value="Bacteria"/>
</dbReference>
<dbReference type="OrthoDB" id="9815222at2"/>
<keyword evidence="6" id="KW-0347">Helicase</keyword>
<dbReference type="PANTHER" id="PTHR47957:SF3">
    <property type="entry name" value="ATP-DEPENDENT HELICASE HRQ1"/>
    <property type="match status" value="1"/>
</dbReference>
<evidence type="ECO:0000256" key="1">
    <source>
        <dbReference type="ARBA" id="ARBA00022741"/>
    </source>
</evidence>
<dbReference type="GO" id="GO:0005524">
    <property type="term" value="F:ATP binding"/>
    <property type="evidence" value="ECO:0007669"/>
    <property type="project" value="UniProtKB-KW"/>
</dbReference>
<dbReference type="RefSeq" id="WP_018578528.1">
    <property type="nucleotide sequence ID" value="NZ_KB892435.1"/>
</dbReference>
<keyword evidence="3" id="KW-0175">Coiled coil</keyword>
<dbReference type="eggNOG" id="COG1201">
    <property type="taxonomic scope" value="Bacteria"/>
</dbReference>
<evidence type="ECO:0000256" key="3">
    <source>
        <dbReference type="SAM" id="Coils"/>
    </source>
</evidence>
<dbReference type="InterPro" id="IPR018973">
    <property type="entry name" value="MZB"/>
</dbReference>
<keyword evidence="1" id="KW-0547">Nucleotide-binding</keyword>
<dbReference type="Proteomes" id="UP000054600">
    <property type="component" value="Unassembled WGS sequence"/>
</dbReference>
<dbReference type="GO" id="GO:0036297">
    <property type="term" value="P:interstrand cross-link repair"/>
    <property type="evidence" value="ECO:0007669"/>
    <property type="project" value="TreeGrafter"/>
</dbReference>
<protein>
    <submittedName>
        <fullName evidence="6">Putative ATP-dependent helicase Lhr</fullName>
    </submittedName>
</protein>
<reference evidence="6 7" key="1">
    <citation type="submission" date="2015-11" db="EMBL/GenBank/DDBJ databases">
        <title>Genomic analysis of 38 Legionella species identifies large and diverse effector repertoires.</title>
        <authorList>
            <person name="Burstein D."/>
            <person name="Amaro F."/>
            <person name="Zusman T."/>
            <person name="Lifshitz Z."/>
            <person name="Cohen O."/>
            <person name="Gilbert J.A."/>
            <person name="Pupko T."/>
            <person name="Shuman H.A."/>
            <person name="Segal G."/>
        </authorList>
    </citation>
    <scope>NUCLEOTIDE SEQUENCE [LARGE SCALE GENOMIC DNA]</scope>
    <source>
        <strain evidence="6 7">ATCC 49655</strain>
    </source>
</reference>
<dbReference type="InterPro" id="IPR001650">
    <property type="entry name" value="Helicase_C-like"/>
</dbReference>
<dbReference type="SMART" id="SM00487">
    <property type="entry name" value="DEXDc"/>
    <property type="match status" value="1"/>
</dbReference>
<accession>A0A0W0Z7P7</accession>
<dbReference type="InterPro" id="IPR027417">
    <property type="entry name" value="P-loop_NTPase"/>
</dbReference>
<dbReference type="SUPFAM" id="SSF52540">
    <property type="entry name" value="P-loop containing nucleoside triphosphate hydrolases"/>
    <property type="match status" value="2"/>
</dbReference>
<sequence length="2108" mass="238092">MNKEYFSKLLPQIAERSGSAALSRLGFSHVPLYRHLKQQFSRPFGEVGSFLADPSFEATFGWENAELQMCDLANTLLTTDLVRAMDQPPKELAKDYRFASDLYPYMHQLKSWQILANEIPQSLVVASGTGSGKTECFMVPILDRLTRLHQEQKSRLVGVRALFLYPLNALINSQRERLRAWTYAYGENLRFCLFNGNTPNKIPAHLKQEYPSEVMDRDSLRASPSPILVTNATMLEYMLVRTDDAPILEKSQGKLEWVVLDEAHTYIGSQAAELSLLIRRVLHAFGVSSDSVRFVATSATIGDPNGEAGEKLKCFLADVAGVSLERVHLVSGNRHIPLLPPEEIYTNSLEELSELGDSDTSKDLYNILARHKTARDIRSSFIENEKKNKEKGGSGMVARLSDVCRNIFGNSDSFTLEQQINALRWLDLLSGTCDKNQSSFLPLRAHLFHQTISGIWACADPNCNEKCGSKLEDKEWPFGQIYFEMRKHCRCGSPIYELVACDDCGAPHLIAAQRGEQLVPPININIIDEFELDIDANEEELNQDDTNVVNDRYNEAESSVLIVNRNLNGVIEEVIDKQTRQFIEPTSENEHLRLRVLGDSGSGLICPCCQGGSHGNRHRKLFQEARIGAPFSLGIILPSLLEFAPDGDDPAEHPYRGRRLLTFNDSRQGTARIAAKLQQESERDRVRGLVYHLALRDGLMQSDLEAKQVRDEIQELENIREHFKDKAEGKTYVENRLVNLKKQLVSLSKPKPISFEEMSQKLTNQGSDFERMLSHYRNDISYENFKGPEGSLSLARMFLIREFGRRPKRLNNLESMGLVSVQYPALNNITLAHEGFSLIEWISFLKIALDFFVRAGGSLEIHQNIRFWLGMPFPQTGLVDQDRVDKEKTDRRWPRAYYTLSNGNKRLNYQSTLVRILACVLKVDIESSSGADKVDAALTSAWRALTEGSRILHSNSGGRRVLPLSQIAFTPITSAWICPFTRRFLDTTIQDITPYLPLHYTNETVKCQKIEIPLYDHPFGGDAGDLAQVMRARNWLSKQESIIQFKEEGLWPVLNDRAIELSPYFVAAEHSAQQPAVRLDRYEKAFKSGDLNLLSCSTTMEMGIDIGGIATVAMNNVPPHPANYLQRAGRAGRRKEARSVSLTLCKSNPHDQLVFSKTDWPFVTALPAPAVSLNSEIIIQRHVNSLVLTHFFATQIISGEQDVLKLTCGWFFISEDNNSFAERFIAWCIAFNDANSRLLDGIRQLVRRSRYEDVDAKILIKESGKVMDNLYTSWFNEWDALERQKISMKCLGVNSPAYKAVQNQLDRTTGEYLLKELATEGFLPAYGFPTHITVFDNLTISQIKRTKLEKEKIKDREDNNYRHRELASRDRITALREYAPGAEVVMDGLVYRSAGITLNWKIPATEKEVQEIQAIRYAWHCDKCNHSGSSLLLDETRFCLECGTKIKLDDPKYHKTFIEPAGFAVDFLMDPDNDVSTQDFIPVELPWVSANGEWVSLPNPALGRYRVTTRGHMFYQSNGLHGKGYAICLACGRAEPMVDENIPNKLQSHYKLRGGNDQNEKSKFCIGSHESWAIKPCITLGHQCYTDVLEIQLKTESGTWINDKEITMTLAVALRSALADLIGVQTTELGCDVKSARTDDNSICRSILIFDRYSAGYSSSASQYIENLFRKARYNLNCSADCDSACPSCILDFDQRFVSESLNRLSTIEVITESWLSSLKLPERYQYFGEKSQVEFSNVVEAVLRTSRKSPESKITLFAGGTGDELDFAASNLRNLIYQLAASNRSVSLVIEEESLSSMDMVERYLLAGLLEYPGGQVSLYTITELPKIKNAIVLAEVCIADQTYRWGVNDSSAIAMDILWGNTEEPLIVGNQLEPLNLKLKSLVVEQLRTSDTYLGDMEIEILQDLDGSLQGFGQRFWKLASMSSPTVASLISNTSLDIEAISYHDRYLFSPLPVALLLELLTGLRTLVGTSRWNNPCIEITTNNESTNLNKRNCFIWDNWLDLEARNGAIINSLDYLGMEGKIKLLDKNKSQHGRIFEVRFSSKYVLTVRLDQGVSYWKASNHSNQKIFNFSDPDLSNQGIQLAELNVDIESNSFPTYVFIKVRQE</sequence>
<gene>
    <name evidence="6" type="ORF">Lsha_0515</name>
</gene>
<proteinExistence type="predicted"/>
<keyword evidence="2" id="KW-0067">ATP-binding</keyword>
<evidence type="ECO:0000256" key="2">
    <source>
        <dbReference type="ARBA" id="ARBA00022840"/>
    </source>
</evidence>
<dbReference type="PROSITE" id="PS51192">
    <property type="entry name" value="HELICASE_ATP_BIND_1"/>
    <property type="match status" value="1"/>
</dbReference>
<dbReference type="EMBL" id="LNYW01000016">
    <property type="protein sequence ID" value="KTD65146.1"/>
    <property type="molecule type" value="Genomic_DNA"/>
</dbReference>
<feature type="domain" description="Helicase ATP-binding" evidence="4">
    <location>
        <begin position="114"/>
        <end position="319"/>
    </location>
</feature>
<dbReference type="Pfam" id="PF09369">
    <property type="entry name" value="MZB"/>
    <property type="match status" value="1"/>
</dbReference>
<evidence type="ECO:0000313" key="6">
    <source>
        <dbReference type="EMBL" id="KTD65146.1"/>
    </source>
</evidence>
<dbReference type="Gene3D" id="3.40.50.300">
    <property type="entry name" value="P-loop containing nucleotide triphosphate hydrolases"/>
    <property type="match status" value="2"/>
</dbReference>
<comment type="caution">
    <text evidence="6">The sequence shown here is derived from an EMBL/GenBank/DDBJ whole genome shotgun (WGS) entry which is preliminary data.</text>
</comment>
<dbReference type="GO" id="GO:0006289">
    <property type="term" value="P:nucleotide-excision repair"/>
    <property type="evidence" value="ECO:0007669"/>
    <property type="project" value="TreeGrafter"/>
</dbReference>
<feature type="domain" description="Helicase C-terminal" evidence="5">
    <location>
        <begin position="1028"/>
        <end position="1179"/>
    </location>
</feature>
<organism evidence="6 7">
    <name type="scientific">Legionella shakespearei DSM 23087</name>
    <dbReference type="NCBI Taxonomy" id="1122169"/>
    <lineage>
        <taxon>Bacteria</taxon>
        <taxon>Pseudomonadati</taxon>
        <taxon>Pseudomonadota</taxon>
        <taxon>Gammaproteobacteria</taxon>
        <taxon>Legionellales</taxon>
        <taxon>Legionellaceae</taxon>
        <taxon>Legionella</taxon>
    </lineage>
</organism>
<dbReference type="PROSITE" id="PS51194">
    <property type="entry name" value="HELICASE_CTER"/>
    <property type="match status" value="1"/>
</dbReference>
<dbReference type="GO" id="GO:0003676">
    <property type="term" value="F:nucleic acid binding"/>
    <property type="evidence" value="ECO:0007669"/>
    <property type="project" value="InterPro"/>
</dbReference>
<dbReference type="SMART" id="SM00490">
    <property type="entry name" value="HELICc"/>
    <property type="match status" value="1"/>
</dbReference>
<feature type="coiled-coil region" evidence="3">
    <location>
        <begin position="699"/>
        <end position="726"/>
    </location>
</feature>
<dbReference type="GO" id="GO:0043138">
    <property type="term" value="F:3'-5' DNA helicase activity"/>
    <property type="evidence" value="ECO:0007669"/>
    <property type="project" value="TreeGrafter"/>
</dbReference>
<dbReference type="InterPro" id="IPR011545">
    <property type="entry name" value="DEAD/DEAH_box_helicase_dom"/>
</dbReference>
<dbReference type="Pfam" id="PF00271">
    <property type="entry name" value="Helicase_C"/>
    <property type="match status" value="1"/>
</dbReference>
<dbReference type="PANTHER" id="PTHR47957">
    <property type="entry name" value="ATP-DEPENDENT HELICASE HRQ1"/>
    <property type="match status" value="1"/>
</dbReference>
<evidence type="ECO:0000313" key="7">
    <source>
        <dbReference type="Proteomes" id="UP000054600"/>
    </source>
</evidence>
<dbReference type="PATRIC" id="fig|1122169.6.peg.588"/>
<dbReference type="Pfam" id="PF00270">
    <property type="entry name" value="DEAD"/>
    <property type="match status" value="1"/>
</dbReference>
<dbReference type="InterPro" id="IPR014001">
    <property type="entry name" value="Helicase_ATP-bd"/>
</dbReference>
<evidence type="ECO:0000259" key="4">
    <source>
        <dbReference type="PROSITE" id="PS51192"/>
    </source>
</evidence>
<keyword evidence="7" id="KW-1185">Reference proteome</keyword>
<evidence type="ECO:0000259" key="5">
    <source>
        <dbReference type="PROSITE" id="PS51194"/>
    </source>
</evidence>
<name>A0A0W0Z7P7_9GAMM</name>